<sequence>MNPVRQKIKDTFDQLEAVMKERIRPVSGRFQAFSGRQFHGMSSSMRLIL</sequence>
<evidence type="ECO:0000313" key="2">
    <source>
        <dbReference type="Proteomes" id="UP000051887"/>
    </source>
</evidence>
<dbReference type="AlphaFoldDB" id="A0A0P1GAC8"/>
<organism evidence="1 2">
    <name type="scientific">Thalassovita autumnalis</name>
    <dbReference type="NCBI Taxonomy" id="2072972"/>
    <lineage>
        <taxon>Bacteria</taxon>
        <taxon>Pseudomonadati</taxon>
        <taxon>Pseudomonadota</taxon>
        <taxon>Alphaproteobacteria</taxon>
        <taxon>Rhodobacterales</taxon>
        <taxon>Roseobacteraceae</taxon>
        <taxon>Thalassovita</taxon>
    </lineage>
</organism>
<protein>
    <submittedName>
        <fullName evidence="1">Uncharacterized protein</fullName>
    </submittedName>
</protein>
<accession>A0A0P1GAC8</accession>
<dbReference type="Proteomes" id="UP000051887">
    <property type="component" value="Unassembled WGS sequence"/>
</dbReference>
<proteinExistence type="predicted"/>
<name>A0A0P1GAC8_9RHOB</name>
<evidence type="ECO:0000313" key="1">
    <source>
        <dbReference type="EMBL" id="CUH70750.1"/>
    </source>
</evidence>
<dbReference type="EMBL" id="CYSC01000008">
    <property type="protein sequence ID" value="CUH70750.1"/>
    <property type="molecule type" value="Genomic_DNA"/>
</dbReference>
<gene>
    <name evidence="1" type="ORF">TL5120_00530</name>
</gene>
<reference evidence="1 2" key="1">
    <citation type="submission" date="2015-09" db="EMBL/GenBank/DDBJ databases">
        <authorList>
            <consortium name="Swine Surveillance"/>
        </authorList>
    </citation>
    <scope>NUCLEOTIDE SEQUENCE [LARGE SCALE GENOMIC DNA]</scope>
    <source>
        <strain evidence="1 2">5120</strain>
    </source>
</reference>